<dbReference type="Gene3D" id="3.30.420.10">
    <property type="entry name" value="Ribonuclease H-like superfamily/Ribonuclease H"/>
    <property type="match status" value="1"/>
</dbReference>
<evidence type="ECO:0008006" key="3">
    <source>
        <dbReference type="Google" id="ProtNLM"/>
    </source>
</evidence>
<organism evidence="1 2">
    <name type="scientific">Mucuna pruriens</name>
    <name type="common">Velvet bean</name>
    <name type="synonym">Dolichos pruriens</name>
    <dbReference type="NCBI Taxonomy" id="157652"/>
    <lineage>
        <taxon>Eukaryota</taxon>
        <taxon>Viridiplantae</taxon>
        <taxon>Streptophyta</taxon>
        <taxon>Embryophyta</taxon>
        <taxon>Tracheophyta</taxon>
        <taxon>Spermatophyta</taxon>
        <taxon>Magnoliopsida</taxon>
        <taxon>eudicotyledons</taxon>
        <taxon>Gunneridae</taxon>
        <taxon>Pentapetalae</taxon>
        <taxon>rosids</taxon>
        <taxon>fabids</taxon>
        <taxon>Fabales</taxon>
        <taxon>Fabaceae</taxon>
        <taxon>Papilionoideae</taxon>
        <taxon>50 kb inversion clade</taxon>
        <taxon>NPAAA clade</taxon>
        <taxon>indigoferoid/millettioid clade</taxon>
        <taxon>Phaseoleae</taxon>
        <taxon>Mucuna</taxon>
    </lineage>
</organism>
<comment type="caution">
    <text evidence="1">The sequence shown here is derived from an EMBL/GenBank/DDBJ whole genome shotgun (WGS) entry which is preliminary data.</text>
</comment>
<dbReference type="PANTHER" id="PTHR47266">
    <property type="entry name" value="ENDONUCLEASE-RELATED"/>
    <property type="match status" value="1"/>
</dbReference>
<dbReference type="Proteomes" id="UP000257109">
    <property type="component" value="Unassembled WGS sequence"/>
</dbReference>
<dbReference type="InterPro" id="IPR036397">
    <property type="entry name" value="RNaseH_sf"/>
</dbReference>
<dbReference type="InterPro" id="IPR012337">
    <property type="entry name" value="RNaseH-like_sf"/>
</dbReference>
<name>A0A371I4Q9_MUCPR</name>
<feature type="non-terminal residue" evidence="1">
    <location>
        <position position="1"/>
    </location>
</feature>
<accession>A0A371I4Q9</accession>
<gene>
    <name evidence="1" type="ORF">CR513_05573</name>
</gene>
<dbReference type="InterPro" id="IPR052160">
    <property type="entry name" value="Gypsy_RT_Integrase-like"/>
</dbReference>
<sequence length="152" mass="17799">MPQQPYGVFLKFGDFPILFCEIFDVWGIDFMGPLPSLIVSRWVEAKVTKTNDARTIVDFVKSNIFCRFGVSKVLISDQGSHFYNRAMAIYLKNIEWCTESPLHITLKPVAKMKSLIGKSRSYYRRWKIQAKTTRATFWRMQSGRIEQLIRLH</sequence>
<dbReference type="AlphaFoldDB" id="A0A371I4Q9"/>
<dbReference type="GO" id="GO:0003676">
    <property type="term" value="F:nucleic acid binding"/>
    <property type="evidence" value="ECO:0007669"/>
    <property type="project" value="InterPro"/>
</dbReference>
<dbReference type="EMBL" id="QJKJ01000939">
    <property type="protein sequence ID" value="RDY09986.1"/>
    <property type="molecule type" value="Genomic_DNA"/>
</dbReference>
<reference evidence="1" key="1">
    <citation type="submission" date="2018-05" db="EMBL/GenBank/DDBJ databases">
        <title>Draft genome of Mucuna pruriens seed.</title>
        <authorList>
            <person name="Nnadi N.E."/>
            <person name="Vos R."/>
            <person name="Hasami M.H."/>
            <person name="Devisetty U.K."/>
            <person name="Aguiy J.C."/>
        </authorList>
    </citation>
    <scope>NUCLEOTIDE SEQUENCE [LARGE SCALE GENOMIC DNA]</scope>
    <source>
        <strain evidence="1">JCA_2017</strain>
    </source>
</reference>
<evidence type="ECO:0000313" key="2">
    <source>
        <dbReference type="Proteomes" id="UP000257109"/>
    </source>
</evidence>
<dbReference type="SUPFAM" id="SSF53098">
    <property type="entry name" value="Ribonuclease H-like"/>
    <property type="match status" value="1"/>
</dbReference>
<protein>
    <recommendedName>
        <fullName evidence="3">Integrase catalytic domain-containing protein</fullName>
    </recommendedName>
</protein>
<keyword evidence="2" id="KW-1185">Reference proteome</keyword>
<proteinExistence type="predicted"/>
<evidence type="ECO:0000313" key="1">
    <source>
        <dbReference type="EMBL" id="RDY09986.1"/>
    </source>
</evidence>